<sequence length="191" mass="21365">MSTSPFLPRPNGPMRILDPITTPPLLVVYCTDNRDAGRLALSGDASSTHSLHHYQRHRSLASPFTNDGDASPTHLNPQPCHSSDDVLANFQLHPHHSETVQRWSYILFSMRTQQPGSHQPRRTGMVIEHPGFEFDHFELNAVFWVRNDVPKVSEGTSALVTQNIASSSQFPVAIELTTILPRRFSPPRLGL</sequence>
<gene>
    <name evidence="1" type="ORF">BDN72DRAFT_904803</name>
</gene>
<evidence type="ECO:0000313" key="2">
    <source>
        <dbReference type="Proteomes" id="UP000308600"/>
    </source>
</evidence>
<protein>
    <submittedName>
        <fullName evidence="1">Uncharacterized protein</fullName>
    </submittedName>
</protein>
<proteinExistence type="predicted"/>
<dbReference type="Proteomes" id="UP000308600">
    <property type="component" value="Unassembled WGS sequence"/>
</dbReference>
<name>A0ACD3A4L7_9AGAR</name>
<organism evidence="1 2">
    <name type="scientific">Pluteus cervinus</name>
    <dbReference type="NCBI Taxonomy" id="181527"/>
    <lineage>
        <taxon>Eukaryota</taxon>
        <taxon>Fungi</taxon>
        <taxon>Dikarya</taxon>
        <taxon>Basidiomycota</taxon>
        <taxon>Agaricomycotina</taxon>
        <taxon>Agaricomycetes</taxon>
        <taxon>Agaricomycetidae</taxon>
        <taxon>Agaricales</taxon>
        <taxon>Pluteineae</taxon>
        <taxon>Pluteaceae</taxon>
        <taxon>Pluteus</taxon>
    </lineage>
</organism>
<evidence type="ECO:0000313" key="1">
    <source>
        <dbReference type="EMBL" id="TFK60630.1"/>
    </source>
</evidence>
<accession>A0ACD3A4L7</accession>
<reference evidence="1 2" key="1">
    <citation type="journal article" date="2019" name="Nat. Ecol. Evol.">
        <title>Megaphylogeny resolves global patterns of mushroom evolution.</title>
        <authorList>
            <person name="Varga T."/>
            <person name="Krizsan K."/>
            <person name="Foldi C."/>
            <person name="Dima B."/>
            <person name="Sanchez-Garcia M."/>
            <person name="Sanchez-Ramirez S."/>
            <person name="Szollosi G.J."/>
            <person name="Szarkandi J.G."/>
            <person name="Papp V."/>
            <person name="Albert L."/>
            <person name="Andreopoulos W."/>
            <person name="Angelini C."/>
            <person name="Antonin V."/>
            <person name="Barry K.W."/>
            <person name="Bougher N.L."/>
            <person name="Buchanan P."/>
            <person name="Buyck B."/>
            <person name="Bense V."/>
            <person name="Catcheside P."/>
            <person name="Chovatia M."/>
            <person name="Cooper J."/>
            <person name="Damon W."/>
            <person name="Desjardin D."/>
            <person name="Finy P."/>
            <person name="Geml J."/>
            <person name="Haridas S."/>
            <person name="Hughes K."/>
            <person name="Justo A."/>
            <person name="Karasinski D."/>
            <person name="Kautmanova I."/>
            <person name="Kiss B."/>
            <person name="Kocsube S."/>
            <person name="Kotiranta H."/>
            <person name="LaButti K.M."/>
            <person name="Lechner B.E."/>
            <person name="Liimatainen K."/>
            <person name="Lipzen A."/>
            <person name="Lukacs Z."/>
            <person name="Mihaltcheva S."/>
            <person name="Morgado L.N."/>
            <person name="Niskanen T."/>
            <person name="Noordeloos M.E."/>
            <person name="Ohm R.A."/>
            <person name="Ortiz-Santana B."/>
            <person name="Ovrebo C."/>
            <person name="Racz N."/>
            <person name="Riley R."/>
            <person name="Savchenko A."/>
            <person name="Shiryaev A."/>
            <person name="Soop K."/>
            <person name="Spirin V."/>
            <person name="Szebenyi C."/>
            <person name="Tomsovsky M."/>
            <person name="Tulloss R.E."/>
            <person name="Uehling J."/>
            <person name="Grigoriev I.V."/>
            <person name="Vagvolgyi C."/>
            <person name="Papp T."/>
            <person name="Martin F.M."/>
            <person name="Miettinen O."/>
            <person name="Hibbett D.S."/>
            <person name="Nagy L.G."/>
        </authorList>
    </citation>
    <scope>NUCLEOTIDE SEQUENCE [LARGE SCALE GENOMIC DNA]</scope>
    <source>
        <strain evidence="1 2">NL-1719</strain>
    </source>
</reference>
<keyword evidence="2" id="KW-1185">Reference proteome</keyword>
<dbReference type="EMBL" id="ML208750">
    <property type="protein sequence ID" value="TFK60630.1"/>
    <property type="molecule type" value="Genomic_DNA"/>
</dbReference>